<dbReference type="PANTHER" id="PTHR10775">
    <property type="entry name" value="OS08G0208400 PROTEIN"/>
    <property type="match status" value="1"/>
</dbReference>
<dbReference type="EnsemblPlants" id="AUR62031357-RA">
    <property type="protein sequence ID" value="AUR62031357-RA:cds"/>
    <property type="gene ID" value="AUR62031357"/>
</dbReference>
<sequence length="179" mass="20659">MYEKYTSWEFHGKLYDDSSDEENDHGNDFGNHDSGFAMLQDAYGVAAMNVGLDEDTSNENNLMPEEPTDTHKFYRLLKEYQQPLTIDGTTMSKLSYIVKVLHLKTAEDMRWHSEDKFNDDIMRHPCDSIAWKSFDMEFITFGKESRNVRLGLACDGFQPFNNSQHSTSPVVLIPYNLPP</sequence>
<dbReference type="AlphaFoldDB" id="A0A803MKL6"/>
<dbReference type="Gramene" id="AUR62031357-RA">
    <property type="protein sequence ID" value="AUR62031357-RA:cds"/>
    <property type="gene ID" value="AUR62031357"/>
</dbReference>
<protein>
    <recommendedName>
        <fullName evidence="3">Transposase</fullName>
    </recommendedName>
</protein>
<dbReference type="InterPro" id="IPR004242">
    <property type="entry name" value="Transposase_21"/>
</dbReference>
<accession>A0A803MKL6</accession>
<evidence type="ECO:0000313" key="1">
    <source>
        <dbReference type="EnsemblPlants" id="AUR62031357-RA:cds"/>
    </source>
</evidence>
<evidence type="ECO:0008006" key="3">
    <source>
        <dbReference type="Google" id="ProtNLM"/>
    </source>
</evidence>
<proteinExistence type="predicted"/>
<dbReference type="Proteomes" id="UP000596660">
    <property type="component" value="Unplaced"/>
</dbReference>
<keyword evidence="2" id="KW-1185">Reference proteome</keyword>
<name>A0A803MKL6_CHEQI</name>
<organism evidence="1 2">
    <name type="scientific">Chenopodium quinoa</name>
    <name type="common">Quinoa</name>
    <dbReference type="NCBI Taxonomy" id="63459"/>
    <lineage>
        <taxon>Eukaryota</taxon>
        <taxon>Viridiplantae</taxon>
        <taxon>Streptophyta</taxon>
        <taxon>Embryophyta</taxon>
        <taxon>Tracheophyta</taxon>
        <taxon>Spermatophyta</taxon>
        <taxon>Magnoliopsida</taxon>
        <taxon>eudicotyledons</taxon>
        <taxon>Gunneridae</taxon>
        <taxon>Pentapetalae</taxon>
        <taxon>Caryophyllales</taxon>
        <taxon>Chenopodiaceae</taxon>
        <taxon>Chenopodioideae</taxon>
        <taxon>Atripliceae</taxon>
        <taxon>Chenopodium</taxon>
    </lineage>
</organism>
<reference evidence="1" key="1">
    <citation type="journal article" date="2017" name="Nature">
        <title>The genome of Chenopodium quinoa.</title>
        <authorList>
            <person name="Jarvis D.E."/>
            <person name="Ho Y.S."/>
            <person name="Lightfoot D.J."/>
            <person name="Schmoeckel S.M."/>
            <person name="Li B."/>
            <person name="Borm T.J.A."/>
            <person name="Ohyanagi H."/>
            <person name="Mineta K."/>
            <person name="Michell C.T."/>
            <person name="Saber N."/>
            <person name="Kharbatia N.M."/>
            <person name="Rupper R.R."/>
            <person name="Sharp A.R."/>
            <person name="Dally N."/>
            <person name="Boughton B.A."/>
            <person name="Woo Y.H."/>
            <person name="Gao G."/>
            <person name="Schijlen E.G.W.M."/>
            <person name="Guo X."/>
            <person name="Momin A.A."/>
            <person name="Negrao S."/>
            <person name="Al-Babili S."/>
            <person name="Gehring C."/>
            <person name="Roessner U."/>
            <person name="Jung C."/>
            <person name="Murphy K."/>
            <person name="Arold S.T."/>
            <person name="Gojobori T."/>
            <person name="van der Linden C.G."/>
            <person name="van Loo E.N."/>
            <person name="Jellen E.N."/>
            <person name="Maughan P.J."/>
            <person name="Tester M."/>
        </authorList>
    </citation>
    <scope>NUCLEOTIDE SEQUENCE [LARGE SCALE GENOMIC DNA]</scope>
    <source>
        <strain evidence="1">cv. PI 614886</strain>
    </source>
</reference>
<reference evidence="1" key="2">
    <citation type="submission" date="2021-03" db="UniProtKB">
        <authorList>
            <consortium name="EnsemblPlants"/>
        </authorList>
    </citation>
    <scope>IDENTIFICATION</scope>
</reference>
<evidence type="ECO:0000313" key="2">
    <source>
        <dbReference type="Proteomes" id="UP000596660"/>
    </source>
</evidence>
<dbReference type="Pfam" id="PF02992">
    <property type="entry name" value="Transposase_21"/>
    <property type="match status" value="1"/>
</dbReference>
<dbReference type="PANTHER" id="PTHR10775:SF185">
    <property type="entry name" value="OS08G0208400 PROTEIN"/>
    <property type="match status" value="1"/>
</dbReference>